<feature type="domain" description="YqgF/RNase H-like" evidence="6">
    <location>
        <begin position="2"/>
        <end position="104"/>
    </location>
</feature>
<dbReference type="AlphaFoldDB" id="A0A9D9DHC2"/>
<comment type="similarity">
    <text evidence="5">Belongs to the YqgF HJR family.</text>
</comment>
<keyword evidence="3 5" id="KW-0540">Nuclease</keyword>
<dbReference type="GO" id="GO:0016788">
    <property type="term" value="F:hydrolase activity, acting on ester bonds"/>
    <property type="evidence" value="ECO:0007669"/>
    <property type="project" value="UniProtKB-UniRule"/>
</dbReference>
<dbReference type="InterPro" id="IPR006641">
    <property type="entry name" value="YqgF/RNaseH-like_dom"/>
</dbReference>
<keyword evidence="1 5" id="KW-0963">Cytoplasm</keyword>
<organism evidence="7 8">
    <name type="scientific">Candidatus Alloenteromonas pullistercoris</name>
    <dbReference type="NCBI Taxonomy" id="2840785"/>
    <lineage>
        <taxon>Bacteria</taxon>
        <taxon>Bacillati</taxon>
        <taxon>Bacillota</taxon>
        <taxon>Bacillota incertae sedis</taxon>
        <taxon>Candidatus Alloenteromonas</taxon>
    </lineage>
</organism>
<reference evidence="7" key="1">
    <citation type="submission" date="2020-10" db="EMBL/GenBank/DDBJ databases">
        <authorList>
            <person name="Gilroy R."/>
        </authorList>
    </citation>
    <scope>NUCLEOTIDE SEQUENCE</scope>
    <source>
        <strain evidence="7">17113</strain>
    </source>
</reference>
<evidence type="ECO:0000256" key="2">
    <source>
        <dbReference type="ARBA" id="ARBA00022517"/>
    </source>
</evidence>
<dbReference type="InterPro" id="IPR037027">
    <property type="entry name" value="YqgF/RNaseH-like_dom_sf"/>
</dbReference>
<evidence type="ECO:0000256" key="4">
    <source>
        <dbReference type="ARBA" id="ARBA00022801"/>
    </source>
</evidence>
<dbReference type="InterPro" id="IPR005227">
    <property type="entry name" value="YqgF"/>
</dbReference>
<dbReference type="GO" id="GO:0004518">
    <property type="term" value="F:nuclease activity"/>
    <property type="evidence" value="ECO:0007669"/>
    <property type="project" value="UniProtKB-KW"/>
</dbReference>
<evidence type="ECO:0000313" key="7">
    <source>
        <dbReference type="EMBL" id="MBO8426793.1"/>
    </source>
</evidence>
<dbReference type="SMART" id="SM00732">
    <property type="entry name" value="YqgFc"/>
    <property type="match status" value="1"/>
</dbReference>
<reference evidence="7" key="2">
    <citation type="journal article" date="2021" name="PeerJ">
        <title>Extensive microbial diversity within the chicken gut microbiome revealed by metagenomics and culture.</title>
        <authorList>
            <person name="Gilroy R."/>
            <person name="Ravi A."/>
            <person name="Getino M."/>
            <person name="Pursley I."/>
            <person name="Horton D.L."/>
            <person name="Alikhan N.F."/>
            <person name="Baker D."/>
            <person name="Gharbi K."/>
            <person name="Hall N."/>
            <person name="Watson M."/>
            <person name="Adriaenssens E.M."/>
            <person name="Foster-Nyarko E."/>
            <person name="Jarju S."/>
            <person name="Secka A."/>
            <person name="Antonio M."/>
            <person name="Oren A."/>
            <person name="Chaudhuri R.R."/>
            <person name="La Ragione R."/>
            <person name="Hildebrand F."/>
            <person name="Pallen M.J."/>
        </authorList>
    </citation>
    <scope>NUCLEOTIDE SEQUENCE</scope>
    <source>
        <strain evidence="7">17113</strain>
    </source>
</reference>
<protein>
    <recommendedName>
        <fullName evidence="5">Putative pre-16S rRNA nuclease</fullName>
        <ecNumber evidence="5">3.1.-.-</ecNumber>
    </recommendedName>
</protein>
<dbReference type="CDD" id="cd16964">
    <property type="entry name" value="YqgF"/>
    <property type="match status" value="1"/>
</dbReference>
<comment type="function">
    <text evidence="5">Could be a nuclease involved in processing of the 5'-end of pre-16S rRNA.</text>
</comment>
<dbReference type="GO" id="GO:0000967">
    <property type="term" value="P:rRNA 5'-end processing"/>
    <property type="evidence" value="ECO:0007669"/>
    <property type="project" value="UniProtKB-UniRule"/>
</dbReference>
<evidence type="ECO:0000256" key="3">
    <source>
        <dbReference type="ARBA" id="ARBA00022722"/>
    </source>
</evidence>
<dbReference type="Gene3D" id="3.30.420.140">
    <property type="entry name" value="YqgF/RNase H-like domain"/>
    <property type="match status" value="1"/>
</dbReference>
<dbReference type="PANTHER" id="PTHR33317:SF4">
    <property type="entry name" value="POLYNUCLEOTIDYL TRANSFERASE, RIBONUCLEASE H-LIKE SUPERFAMILY PROTEIN"/>
    <property type="match status" value="1"/>
</dbReference>
<dbReference type="EC" id="3.1.-.-" evidence="5"/>
<dbReference type="Proteomes" id="UP000823634">
    <property type="component" value="Unassembled WGS sequence"/>
</dbReference>
<gene>
    <name evidence="7" type="primary">ruvX</name>
    <name evidence="7" type="ORF">IAC61_05740</name>
</gene>
<comment type="subcellular location">
    <subcellularLocation>
        <location evidence="5">Cytoplasm</location>
    </subcellularLocation>
</comment>
<accession>A0A9D9DHC2</accession>
<sequence>MDKVLGFDLGTRTLGIAKSDAMGIAHGYEEFRFLEGAYRQALRHAIEVIDKEGIKEIALGYPLNMDGSVGERAKSSEMFRLSLLKERPDLKIELVDERLSTVMASKRLLEADLSRGKRHKVIDKAAATVILESYLMRKEALAAIEEEGEDDGD</sequence>
<name>A0A9D9DHC2_9FIRM</name>
<dbReference type="PANTHER" id="PTHR33317">
    <property type="entry name" value="POLYNUCLEOTIDYL TRANSFERASE, RIBONUCLEASE H-LIKE SUPERFAMILY PROTEIN"/>
    <property type="match status" value="1"/>
</dbReference>
<dbReference type="EMBL" id="JADINA010000036">
    <property type="protein sequence ID" value="MBO8426793.1"/>
    <property type="molecule type" value="Genomic_DNA"/>
</dbReference>
<proteinExistence type="inferred from homology"/>
<evidence type="ECO:0000256" key="5">
    <source>
        <dbReference type="HAMAP-Rule" id="MF_00651"/>
    </source>
</evidence>
<dbReference type="GO" id="GO:0005829">
    <property type="term" value="C:cytosol"/>
    <property type="evidence" value="ECO:0007669"/>
    <property type="project" value="TreeGrafter"/>
</dbReference>
<evidence type="ECO:0000259" key="6">
    <source>
        <dbReference type="SMART" id="SM00732"/>
    </source>
</evidence>
<dbReference type="InterPro" id="IPR012337">
    <property type="entry name" value="RNaseH-like_sf"/>
</dbReference>
<dbReference type="SUPFAM" id="SSF53098">
    <property type="entry name" value="Ribonuclease H-like"/>
    <property type="match status" value="1"/>
</dbReference>
<keyword evidence="2 5" id="KW-0690">Ribosome biogenesis</keyword>
<dbReference type="NCBIfam" id="TIGR00250">
    <property type="entry name" value="RNAse_H_YqgF"/>
    <property type="match status" value="1"/>
</dbReference>
<dbReference type="Pfam" id="PF03652">
    <property type="entry name" value="RuvX"/>
    <property type="match status" value="1"/>
</dbReference>
<dbReference type="HAMAP" id="MF_00651">
    <property type="entry name" value="Nuclease_YqgF"/>
    <property type="match status" value="1"/>
</dbReference>
<evidence type="ECO:0000313" key="8">
    <source>
        <dbReference type="Proteomes" id="UP000823634"/>
    </source>
</evidence>
<comment type="caution">
    <text evidence="7">The sequence shown here is derived from an EMBL/GenBank/DDBJ whole genome shotgun (WGS) entry which is preliminary data.</text>
</comment>
<evidence type="ECO:0000256" key="1">
    <source>
        <dbReference type="ARBA" id="ARBA00022490"/>
    </source>
</evidence>
<keyword evidence="4 5" id="KW-0378">Hydrolase</keyword>